<dbReference type="Pfam" id="PF02368">
    <property type="entry name" value="Big_2"/>
    <property type="match status" value="3"/>
</dbReference>
<evidence type="ECO:0000256" key="1">
    <source>
        <dbReference type="ARBA" id="ARBA00022801"/>
    </source>
</evidence>
<dbReference type="Pfam" id="PF02018">
    <property type="entry name" value="CBM_4_9"/>
    <property type="match status" value="2"/>
</dbReference>
<dbReference type="InterPro" id="IPR058094">
    <property type="entry name" value="Ig-like_OmpL47-like"/>
</dbReference>
<accession>A0ABQ1EK67</accession>
<dbReference type="InterPro" id="IPR032719">
    <property type="entry name" value="WbsX"/>
</dbReference>
<dbReference type="NCBIfam" id="NF047446">
    <property type="entry name" value="barrel_OmpL47"/>
    <property type="match status" value="2"/>
</dbReference>
<dbReference type="InterPro" id="IPR003343">
    <property type="entry name" value="Big_2"/>
</dbReference>
<dbReference type="InterPro" id="IPR008964">
    <property type="entry name" value="Invasin/intimin_cell_adhesion"/>
</dbReference>
<dbReference type="Proteomes" id="UP000615455">
    <property type="component" value="Unassembled WGS sequence"/>
</dbReference>
<feature type="domain" description="BIG2" evidence="3">
    <location>
        <begin position="1684"/>
        <end position="1761"/>
    </location>
</feature>
<dbReference type="Pfam" id="PF14307">
    <property type="entry name" value="Glyco_tran_WbsX"/>
    <property type="match status" value="1"/>
</dbReference>
<dbReference type="InterPro" id="IPR003305">
    <property type="entry name" value="CenC_carb-bd"/>
</dbReference>
<sequence>MSKKLLGMIVTCLFVCAIIFAFQPTQVRADAANPEVGYLIDEDFSFLSALTPGNSQPSGWDVRAAGGALVSLYNTNFKISDTSTVLPVSMNKKFVSQSAGNLTMEFRIKPLSVIDGLKWQLLSDEVVGVSLITQNNMLSLETSANTIVPLQAYAANTEYGIKVVMNLNAHTTDVYINGVKKANGATFKNAVTTLNRFQVQTGDASMGEFYFGPLKLYKGYAVNERLISVVDGGAIPQDWTAVTSGGAITVSSMLSSSQPDINSMKLSAASSTGSMSLSKAISPMSDNFTYDFKVLYKQKADGLEAELKSGTTSVIKLTTADGKLSYVNGSGQPVPLYDYLANLWTHIQIKVNWAASSADIYINDKLQAQGVALASGVTAVDSIKFTTPASYRGEMWLDDILLYKMVPLPADYVPAPVAVSTGDQIVGVQSCPMWREGHHLGWDMIQPYPDRTPLLGFYDEGSPETADWETKWLIEHGINFQMSCWFRPIGGDTNRMPIKDSYLSHALDNGYFNAKYSDQIKFAIMFENLNSKVKDATDFRTNLVPYWIEYYFKDPRYLTIDNKPVFTIYNYEEMIKAFGNSITTAKAELDYLRSEVKKAGFADIILLNVYNGTDPQQLLNRKAVGFDAVYAYSWGSFGGHPDFQKLKMTQEKDAGAIDIIPGLSMGRDDTAWGLNFGYYATPSEFQSLAQWTKDSYMPSLPAGNLGKRLVMLDNWNEFGEGHFIMPAGLAGFGYVDAIRNVFASSAPHTDSVPTQTQKERINTLYPAGRVVSNLNQAQPVMTNVYGNRWEFNTPGDAEGWTVEKQIVGVTVQDGSYSGVTNNTDPGIRSSDHLGIKAEDIPYIVIRMKNSANDIDGRFFFTTEADGTWNEAKAVGFYVNPLDSGYTEYIVEAWRNKNWTGTIRQMRIDPISAVGPISIDYIRTIYSPQPGIRAYVDGTYKPFSQPALLQDGIVMLPMKEMYLQIGAKPEWDPVTSTLLAVKDNVVYKLKVGDGIAYKGSQAITLEHAPVKLANGTVMAPLSYLRQAFGAIANWDAPSQTVRVYPTAITWDFTTSNGWTANSQIANPVVANGVFSGTSNGTSGSIQPAILSPDDLQVAASDIKRIRVRMNNMTSGDEAKIYFTTTGDTSWNEVKMISSYILPNDSVYREYVFDTSSLAAWTGTIKQLQVVPTTASGDFSLDSVQLEITPTVALKGDNLIEDPGFEGSKTSQYGLQNATAVKDTTQSHSGHQSIKITKTTRYGSINFPLNVEKGKPYTYSAWAKLAAGKTTNEPLRVGIQYNLDGVTKQLIMFTSPGLKAGDWTQIEGTYTIQESGVVSNVLMYLYTEIDNPGGVYYVDDVAVKPITYSGSPVWVHPSNISLGVTSLTVGVDKIKALVPGFTPANVSNKELIWRSSNPSVATVDVNGMVYGASLGTATVTATTVDGGKAASVLVTVDATVAVTGLSLTPTTLSLTLGTKQTIVTNVTPANATNKLIKWESVNPIVAVVAADGTVTGLGTGTTQIKATSDDSGIGAIATVTVTEPTNAVRATNLIVDSGMEGSTLAAPNYVYQAVPSLTSAEHHSGQQSLLLTKTDRYGGVKFPVPLVKGKPYYYSAWAKLASGSTTTETIRIGLQYKVDGNPTPNQYILFISQPLSATAWKQVQGSFIINETGVVTETTMFLYTEIPGTGNPFYVDDVEVRPLTIAATGLSLNKSTLKLSKGQFETIVPSVLPTNATNKGISWVSSSPTVATVSASGTVTGVTYGVSTVTATTADGGYQQSVTVYVDDVPPVTVSDAPSSWQTTNQVVHLTASDLESGLAGTFYSLDSGAYATGNVVSIAGEGVHTLNYYSKDLAGNQEATQTVTVRIDGTVPITTSVIVPLAPDGSSGTYVSPVTVTLSASDNVSGVGQVVYSVNNGATWTPYTAALTFDKQGVYTLLYRATDLAGNSETAKSISFNLAATTVKVRLKDSTGNPFNGGVVKYYDGGWKDFGVTDAMGNVSKSLQDKSYTFGITYEGTYKEIVQNTGTDAVVAFQTVKAKVQLKDSLGNPLDSGTVKYYAGSWRTLGNTIGGEISKEVLPSSYTFGMTYGGRYKEIVQNTGTDPVVVFQTVKVTVQLKDSQGNLLDGGVASYYAGSWQTIGATTSGGVSKELLPGSYTLGMAYNGTYREIVRDISTDPTVVFQL</sequence>
<dbReference type="SMART" id="SM00635">
    <property type="entry name" value="BID_2"/>
    <property type="match status" value="3"/>
</dbReference>
<feature type="domain" description="BIG2" evidence="3">
    <location>
        <begin position="1354"/>
        <end position="1431"/>
    </location>
</feature>
<keyword evidence="5" id="KW-1185">Reference proteome</keyword>
<feature type="domain" description="BIG2" evidence="3">
    <location>
        <begin position="1439"/>
        <end position="1516"/>
    </location>
</feature>
<keyword evidence="2" id="KW-0732">Signal</keyword>
<dbReference type="InterPro" id="IPR012854">
    <property type="entry name" value="Cu_amine_oxidase-like_N"/>
</dbReference>
<dbReference type="InterPro" id="IPR008979">
    <property type="entry name" value="Galactose-bd-like_sf"/>
</dbReference>
<dbReference type="PANTHER" id="PTHR41244">
    <property type="entry name" value="RHAMNAN SYNTHESIS F"/>
    <property type="match status" value="1"/>
</dbReference>
<dbReference type="Gene3D" id="3.30.457.10">
    <property type="entry name" value="Copper amine oxidase-like, N-terminal domain"/>
    <property type="match status" value="1"/>
</dbReference>
<dbReference type="InterPro" id="IPR013783">
    <property type="entry name" value="Ig-like_fold"/>
</dbReference>
<dbReference type="Gene3D" id="2.60.120.260">
    <property type="entry name" value="Galactose-binding domain-like"/>
    <property type="match status" value="2"/>
</dbReference>
<dbReference type="SUPFAM" id="SSF49373">
    <property type="entry name" value="Invasin/intimin cell-adhesion fragments"/>
    <property type="match status" value="3"/>
</dbReference>
<dbReference type="SUPFAM" id="SSF49785">
    <property type="entry name" value="Galactose-binding domain-like"/>
    <property type="match status" value="2"/>
</dbReference>
<feature type="signal peptide" evidence="2">
    <location>
        <begin position="1"/>
        <end position="21"/>
    </location>
</feature>
<dbReference type="PANTHER" id="PTHR41244:SF1">
    <property type="entry name" value="GLYCOSYLTRANSFERASE"/>
    <property type="match status" value="1"/>
</dbReference>
<evidence type="ECO:0000256" key="2">
    <source>
        <dbReference type="SAM" id="SignalP"/>
    </source>
</evidence>
<evidence type="ECO:0000259" key="3">
    <source>
        <dbReference type="SMART" id="SM00635"/>
    </source>
</evidence>
<dbReference type="Gene3D" id="3.20.20.80">
    <property type="entry name" value="Glycosidases"/>
    <property type="match status" value="1"/>
</dbReference>
<evidence type="ECO:0000313" key="5">
    <source>
        <dbReference type="Proteomes" id="UP000615455"/>
    </source>
</evidence>
<evidence type="ECO:0000313" key="4">
    <source>
        <dbReference type="EMBL" id="GFZ75791.1"/>
    </source>
</evidence>
<dbReference type="SUPFAM" id="SSF55383">
    <property type="entry name" value="Copper amine oxidase, domain N"/>
    <property type="match status" value="1"/>
</dbReference>
<dbReference type="Gene3D" id="3.30.1920.20">
    <property type="match status" value="2"/>
</dbReference>
<dbReference type="InterPro" id="IPR036582">
    <property type="entry name" value="Mao_N_sf"/>
</dbReference>
<gene>
    <name evidence="4" type="ORF">GCM10008018_21290</name>
</gene>
<dbReference type="RefSeq" id="WP_189011178.1">
    <property type="nucleotide sequence ID" value="NZ_BMHE01000008.1"/>
</dbReference>
<proteinExistence type="predicted"/>
<comment type="caution">
    <text evidence="4">The sequence shown here is derived from an EMBL/GenBank/DDBJ whole genome shotgun (WGS) entry which is preliminary data.</text>
</comment>
<dbReference type="EMBL" id="BMHE01000008">
    <property type="protein sequence ID" value="GFZ75791.1"/>
    <property type="molecule type" value="Genomic_DNA"/>
</dbReference>
<organism evidence="4 5">
    <name type="scientific">Paenibacillus marchantiophytorum</name>
    <dbReference type="NCBI Taxonomy" id="1619310"/>
    <lineage>
        <taxon>Bacteria</taxon>
        <taxon>Bacillati</taxon>
        <taxon>Bacillota</taxon>
        <taxon>Bacilli</taxon>
        <taxon>Bacillales</taxon>
        <taxon>Paenibacillaceae</taxon>
        <taxon>Paenibacillus</taxon>
    </lineage>
</organism>
<dbReference type="Gene3D" id="2.60.40.1080">
    <property type="match status" value="3"/>
</dbReference>
<name>A0ABQ1EK67_9BACL</name>
<dbReference type="Gene3D" id="2.60.40.10">
    <property type="entry name" value="Immunoglobulins"/>
    <property type="match status" value="2"/>
</dbReference>
<protein>
    <recommendedName>
        <fullName evidence="3">BIG2 domain-containing protein</fullName>
    </recommendedName>
</protein>
<dbReference type="Pfam" id="PF07833">
    <property type="entry name" value="Cu_amine_oxidN1"/>
    <property type="match status" value="1"/>
</dbReference>
<reference evidence="5" key="1">
    <citation type="journal article" date="2019" name="Int. J. Syst. Evol. Microbiol.">
        <title>The Global Catalogue of Microorganisms (GCM) 10K type strain sequencing project: providing services to taxonomists for standard genome sequencing and annotation.</title>
        <authorList>
            <consortium name="The Broad Institute Genomics Platform"/>
            <consortium name="The Broad Institute Genome Sequencing Center for Infectious Disease"/>
            <person name="Wu L."/>
            <person name="Ma J."/>
        </authorList>
    </citation>
    <scope>NUCLEOTIDE SEQUENCE [LARGE SCALE GENOMIC DNA]</scope>
    <source>
        <strain evidence="5">CGMCC 1.15043</strain>
    </source>
</reference>
<feature type="chain" id="PRO_5045590251" description="BIG2 domain-containing protein" evidence="2">
    <location>
        <begin position="22"/>
        <end position="2162"/>
    </location>
</feature>
<keyword evidence="1" id="KW-0378">Hydrolase</keyword>